<evidence type="ECO:0000313" key="2">
    <source>
        <dbReference type="Ensembl" id="ENSGGOP00000035404.1"/>
    </source>
</evidence>
<dbReference type="InParanoid" id="A0A2I2YKJ3"/>
<feature type="region of interest" description="Disordered" evidence="1">
    <location>
        <begin position="69"/>
        <end position="158"/>
    </location>
</feature>
<reference evidence="3" key="1">
    <citation type="submission" date="2011-05" db="EMBL/GenBank/DDBJ databases">
        <title>Insights into the evolution of the great apes provided by the gorilla genome.</title>
        <authorList>
            <person name="Scally A."/>
        </authorList>
    </citation>
    <scope>NUCLEOTIDE SEQUENCE [LARGE SCALE GENOMIC DNA]</scope>
</reference>
<reference evidence="2" key="4">
    <citation type="submission" date="2025-09" db="UniProtKB">
        <authorList>
            <consortium name="Ensembl"/>
        </authorList>
    </citation>
    <scope>IDENTIFICATION</scope>
</reference>
<dbReference type="OMA" id="CPELWSP"/>
<dbReference type="EMBL" id="CABD030077403">
    <property type="status" value="NOT_ANNOTATED_CDS"/>
    <property type="molecule type" value="Genomic_DNA"/>
</dbReference>
<name>A0A2I2YKJ3_GORGO</name>
<dbReference type="Ensembl" id="ENSGGOT00000055392.1">
    <property type="protein sequence ID" value="ENSGGOP00000035404.1"/>
    <property type="gene ID" value="ENSGGOG00000039223.1"/>
</dbReference>
<accession>A0A2I2YKJ3</accession>
<keyword evidence="3" id="KW-1185">Reference proteome</keyword>
<dbReference type="GeneTree" id="ENSGT00910000146885"/>
<feature type="region of interest" description="Disordered" evidence="1">
    <location>
        <begin position="1"/>
        <end position="28"/>
    </location>
</feature>
<reference evidence="2 3" key="2">
    <citation type="journal article" date="2012" name="Nature">
        <title>Insights into hominid evolution from the gorilla genome sequence.</title>
        <authorList>
            <person name="Scally A."/>
            <person name="Dutheil J.Y."/>
            <person name="Hillier L.W."/>
            <person name="Jordan G.E."/>
            <person name="Goodhead I."/>
            <person name="Herrero J."/>
            <person name="Hobolth A."/>
            <person name="Lappalainen T."/>
            <person name="Mailund T."/>
            <person name="Marques-Bonet T."/>
            <person name="McCarthy S."/>
            <person name="Montgomery S.H."/>
            <person name="Schwalie P.C."/>
            <person name="Tang Y.A."/>
            <person name="Ward M.C."/>
            <person name="Xue Y."/>
            <person name="Yngvadottir B."/>
            <person name="Alkan C."/>
            <person name="Andersen L.N."/>
            <person name="Ayub Q."/>
            <person name="Ball E.V."/>
            <person name="Beal K."/>
            <person name="Bradley B.J."/>
            <person name="Chen Y."/>
            <person name="Clee C.M."/>
            <person name="Fitzgerald S."/>
            <person name="Graves T.A."/>
            <person name="Gu Y."/>
            <person name="Heath P."/>
            <person name="Heger A."/>
            <person name="Karakoc E."/>
            <person name="Kolb-Kokocinski A."/>
            <person name="Laird G.K."/>
            <person name="Lunter G."/>
            <person name="Meader S."/>
            <person name="Mort M."/>
            <person name="Mullikin J.C."/>
            <person name="Munch K."/>
            <person name="O'Connor T.D."/>
            <person name="Phillips A.D."/>
            <person name="Prado-Martinez J."/>
            <person name="Rogers A.S."/>
            <person name="Sajjadian S."/>
            <person name="Schmidt D."/>
            <person name="Shaw K."/>
            <person name="Simpson J.T."/>
            <person name="Stenson P.D."/>
            <person name="Turner D.J."/>
            <person name="Vigilant L."/>
            <person name="Vilella A.J."/>
            <person name="Whitener W."/>
            <person name="Zhu B."/>
            <person name="Cooper D.N."/>
            <person name="de Jong P."/>
            <person name="Dermitzakis E.T."/>
            <person name="Eichler E.E."/>
            <person name="Flicek P."/>
            <person name="Goldman N."/>
            <person name="Mundy N.I."/>
            <person name="Ning Z."/>
            <person name="Odom D.T."/>
            <person name="Ponting C.P."/>
            <person name="Quail M.A."/>
            <person name="Ryder O.A."/>
            <person name="Searle S.M."/>
            <person name="Warren W.C."/>
            <person name="Wilson R.K."/>
            <person name="Schierup M.H."/>
            <person name="Rogers J."/>
            <person name="Tyler-Smith C."/>
            <person name="Durbin R."/>
        </authorList>
    </citation>
    <scope>NUCLEOTIDE SEQUENCE [LARGE SCALE GENOMIC DNA]</scope>
</reference>
<dbReference type="AlphaFoldDB" id="A0A2I2YKJ3"/>
<protein>
    <submittedName>
        <fullName evidence="2">Uncharacterized protein</fullName>
    </submittedName>
</protein>
<proteinExistence type="predicted"/>
<feature type="compositionally biased region" description="Low complexity" evidence="1">
    <location>
        <begin position="120"/>
        <end position="137"/>
    </location>
</feature>
<sequence length="243" mass="25079">MQMSPGGSNPPSPRLPGTLALAPSSRAPACPELWSPILPEAADLLGAQRLSGYAAAGARVMAAVRAAAAETKCSKRTSAARRSQGSPSLRAAPRRGTRPAHSSSARGRDPGGVRPRARAARGSPTSSPRKFRPAVPRYFPPPQPRPQARRPPRNPRTAQQVCARVPACVCLRAAAGGEGVRGVETPARHLPSSLSSTIISGAPCPAAARLGREKGADSGRALAGRPVLGQLAGSNYPLVRLLT</sequence>
<evidence type="ECO:0000256" key="1">
    <source>
        <dbReference type="SAM" id="MobiDB-lite"/>
    </source>
</evidence>
<evidence type="ECO:0000313" key="3">
    <source>
        <dbReference type="Proteomes" id="UP000001519"/>
    </source>
</evidence>
<reference evidence="2" key="3">
    <citation type="submission" date="2025-08" db="UniProtKB">
        <authorList>
            <consortium name="Ensembl"/>
        </authorList>
    </citation>
    <scope>IDENTIFICATION</scope>
</reference>
<organism evidence="2 3">
    <name type="scientific">Gorilla gorilla gorilla</name>
    <name type="common">Western lowland gorilla</name>
    <dbReference type="NCBI Taxonomy" id="9595"/>
    <lineage>
        <taxon>Eukaryota</taxon>
        <taxon>Metazoa</taxon>
        <taxon>Chordata</taxon>
        <taxon>Craniata</taxon>
        <taxon>Vertebrata</taxon>
        <taxon>Euteleostomi</taxon>
        <taxon>Mammalia</taxon>
        <taxon>Eutheria</taxon>
        <taxon>Euarchontoglires</taxon>
        <taxon>Primates</taxon>
        <taxon>Haplorrhini</taxon>
        <taxon>Catarrhini</taxon>
        <taxon>Hominidae</taxon>
        <taxon>Gorilla</taxon>
    </lineage>
</organism>
<dbReference type="Proteomes" id="UP000001519">
    <property type="component" value="Chromosome 11"/>
</dbReference>